<proteinExistence type="predicted"/>
<name>A0ABP9IKU1_9ACTN</name>
<evidence type="ECO:0000256" key="1">
    <source>
        <dbReference type="SAM" id="MobiDB-lite"/>
    </source>
</evidence>
<feature type="region of interest" description="Disordered" evidence="1">
    <location>
        <begin position="1"/>
        <end position="21"/>
    </location>
</feature>
<organism evidence="2 3">
    <name type="scientific">Streptomyces siamensis</name>
    <dbReference type="NCBI Taxonomy" id="1274986"/>
    <lineage>
        <taxon>Bacteria</taxon>
        <taxon>Bacillati</taxon>
        <taxon>Actinomycetota</taxon>
        <taxon>Actinomycetes</taxon>
        <taxon>Kitasatosporales</taxon>
        <taxon>Streptomycetaceae</taxon>
        <taxon>Streptomyces</taxon>
    </lineage>
</organism>
<gene>
    <name evidence="2" type="ORF">GCM10023335_12400</name>
</gene>
<evidence type="ECO:0008006" key="4">
    <source>
        <dbReference type="Google" id="ProtNLM"/>
    </source>
</evidence>
<accession>A0ABP9IKU1</accession>
<comment type="caution">
    <text evidence="2">The sequence shown here is derived from an EMBL/GenBank/DDBJ whole genome shotgun (WGS) entry which is preliminary data.</text>
</comment>
<evidence type="ECO:0000313" key="3">
    <source>
        <dbReference type="Proteomes" id="UP001501759"/>
    </source>
</evidence>
<evidence type="ECO:0000313" key="2">
    <source>
        <dbReference type="EMBL" id="GAA4999491.1"/>
    </source>
</evidence>
<sequence length="65" mass="6838">MKIRITQEMPEGAQLNGEPWPAKGAEVEVPTAQGAHLVASGVAEEVRDEPSKGSHRSRSKGGDDG</sequence>
<dbReference type="RefSeq" id="WP_345642379.1">
    <property type="nucleotide sequence ID" value="NZ_BAABKB010000002.1"/>
</dbReference>
<feature type="region of interest" description="Disordered" evidence="1">
    <location>
        <begin position="41"/>
        <end position="65"/>
    </location>
</feature>
<keyword evidence="3" id="KW-1185">Reference proteome</keyword>
<dbReference type="EMBL" id="BAABKB010000002">
    <property type="protein sequence ID" value="GAA4999491.1"/>
    <property type="molecule type" value="Genomic_DNA"/>
</dbReference>
<dbReference type="Proteomes" id="UP001501759">
    <property type="component" value="Unassembled WGS sequence"/>
</dbReference>
<reference evidence="3" key="1">
    <citation type="journal article" date="2019" name="Int. J. Syst. Evol. Microbiol.">
        <title>The Global Catalogue of Microorganisms (GCM) 10K type strain sequencing project: providing services to taxonomists for standard genome sequencing and annotation.</title>
        <authorList>
            <consortium name="The Broad Institute Genomics Platform"/>
            <consortium name="The Broad Institute Genome Sequencing Center for Infectious Disease"/>
            <person name="Wu L."/>
            <person name="Ma J."/>
        </authorList>
    </citation>
    <scope>NUCLEOTIDE SEQUENCE [LARGE SCALE GENOMIC DNA]</scope>
    <source>
        <strain evidence="3">JCM 18409</strain>
    </source>
</reference>
<protein>
    <recommendedName>
        <fullName evidence="4">Head-to-tail connector protein</fullName>
    </recommendedName>
</protein>